<keyword evidence="2" id="KW-1185">Reference proteome</keyword>
<accession>A0A918V664</accession>
<gene>
    <name evidence="1" type="ORF">GCM10010389_08740</name>
</gene>
<proteinExistence type="predicted"/>
<name>A0A918V664_9ACTN</name>
<evidence type="ECO:0000313" key="2">
    <source>
        <dbReference type="Proteomes" id="UP000623010"/>
    </source>
</evidence>
<protein>
    <submittedName>
        <fullName evidence="1">Uncharacterized protein</fullName>
    </submittedName>
</protein>
<organism evidence="1 2">
    <name type="scientific">Streptomyces echinoruber</name>
    <dbReference type="NCBI Taxonomy" id="68898"/>
    <lineage>
        <taxon>Bacteria</taxon>
        <taxon>Bacillati</taxon>
        <taxon>Actinomycetota</taxon>
        <taxon>Actinomycetes</taxon>
        <taxon>Kitasatosporales</taxon>
        <taxon>Streptomycetaceae</taxon>
        <taxon>Streptomyces</taxon>
    </lineage>
</organism>
<reference evidence="1" key="2">
    <citation type="submission" date="2020-09" db="EMBL/GenBank/DDBJ databases">
        <authorList>
            <person name="Sun Q."/>
            <person name="Ohkuma M."/>
        </authorList>
    </citation>
    <scope>NUCLEOTIDE SEQUENCE</scope>
    <source>
        <strain evidence="1">JCM 5016</strain>
    </source>
</reference>
<evidence type="ECO:0000313" key="1">
    <source>
        <dbReference type="EMBL" id="GGZ73380.1"/>
    </source>
</evidence>
<dbReference type="EMBL" id="BMWH01000002">
    <property type="protein sequence ID" value="GGZ73380.1"/>
    <property type="molecule type" value="Genomic_DNA"/>
</dbReference>
<dbReference type="Proteomes" id="UP000623010">
    <property type="component" value="Unassembled WGS sequence"/>
</dbReference>
<comment type="caution">
    <text evidence="1">The sequence shown here is derived from an EMBL/GenBank/DDBJ whole genome shotgun (WGS) entry which is preliminary data.</text>
</comment>
<reference evidence="1" key="1">
    <citation type="journal article" date="2014" name="Int. J. Syst. Evol. Microbiol.">
        <title>Complete genome sequence of Corynebacterium casei LMG S-19264T (=DSM 44701T), isolated from a smear-ripened cheese.</title>
        <authorList>
            <consortium name="US DOE Joint Genome Institute (JGI-PGF)"/>
            <person name="Walter F."/>
            <person name="Albersmeier A."/>
            <person name="Kalinowski J."/>
            <person name="Ruckert C."/>
        </authorList>
    </citation>
    <scope>NUCLEOTIDE SEQUENCE</scope>
    <source>
        <strain evidence="1">JCM 5016</strain>
    </source>
</reference>
<dbReference type="AlphaFoldDB" id="A0A918V664"/>
<sequence>MLAGMDDASDLDEWFARLPKPSPSEGLAELLAAREAAAAAPELSTIPMPEFPYPLSHPLGGTMRFSCALGCGWYHDENPIREEREPLVLPADPEKWRQALAVRAEVRGAAFRARVEGAIADHFAQAHPGR</sequence>